<dbReference type="EMBL" id="LFMY01000007">
    <property type="protein sequence ID" value="OKL59415.1"/>
    <property type="molecule type" value="Genomic_DNA"/>
</dbReference>
<dbReference type="GeneID" id="31004956"/>
<feature type="region of interest" description="Disordered" evidence="1">
    <location>
        <begin position="752"/>
        <end position="792"/>
    </location>
</feature>
<protein>
    <submittedName>
        <fullName evidence="2">Uncharacterized protein</fullName>
    </submittedName>
</protein>
<reference evidence="2 3" key="1">
    <citation type="submission" date="2015-06" db="EMBL/GenBank/DDBJ databases">
        <title>Talaromyces atroroseus IBT 11181 draft genome.</title>
        <authorList>
            <person name="Rasmussen K.B."/>
            <person name="Rasmussen S."/>
            <person name="Petersen B."/>
            <person name="Sicheritz-Ponten T."/>
            <person name="Mortensen U.H."/>
            <person name="Thrane U."/>
        </authorList>
    </citation>
    <scope>NUCLEOTIDE SEQUENCE [LARGE SCALE GENOMIC DNA]</scope>
    <source>
        <strain evidence="2 3">IBT 11181</strain>
    </source>
</reference>
<sequence>MSQSSVQEAAVGISHPTNRAVVFDRASSTLEANLRMPLLLLSDDDADTFVYIESAPQQIDEATRNHWGSSLQAEALPIPHRVHSRKLLSTGSDVLKDLFQPRKQARARKRYGLTREMPPGVKYAIDLTPPSEGDEAVIFMTELSCPMGVRRWFELQSLWQLPAICVGGQDEVEWLPVPRVEVKREPIVISASDDNEKIKDLANSGDMKKNEPQRKSNPPPPPRILNWRGNLPTLRADSDQAPSDPAKQQHETENTSTQRDSEVSEALRRFPGLPLDYSPARHRTCLERVLHALEGLDPKLDTAPKLWTFFALAKLLQVATHPDIGDRILVWLYQGNNALFVEVNPELSYQIACGLQNRGLCQDSFAILVGEEALLVLDSLVRGIVPKHRTRTIHGRTREPLDDTEVQRVEYASKIFLDRVLDDFIKLAGTEMLWVERLVINNIRGSPNMPAHQPFVDELIDFCKGYVRSHICRSLNQRHARSSRFQFNLRTETKYPGLDFLDAQSRMPIFCRVLTSTFWQNLREATSLTDMYVPECLSLKELAPSLPNLQDQGKAIIQKVSPHSVDEAISYFLSGVNEYPHYESGPGIYFDFTYFQNDVMLYLKSLSSRMTNPPNTESSPTPLALGVQFEMIDTLVCLEEKEFRFLPLWAGGNDDGTGGVFEDQGVPLVKDGSGFSTAGPSVRLASDDNDYDTFSMDSFDTIHPDDAASTIERASHEATVSHATTASVASVSTSVLDFELVQPLRDTDIKSTTNDDCDVEMTSDADHGSDDFELLDDDNDDTIDMISDREDM</sequence>
<dbReference type="AlphaFoldDB" id="A0A225AY74"/>
<comment type="caution">
    <text evidence="2">The sequence shown here is derived from an EMBL/GenBank/DDBJ whole genome shotgun (WGS) entry which is preliminary data.</text>
</comment>
<evidence type="ECO:0000313" key="2">
    <source>
        <dbReference type="EMBL" id="OKL59415.1"/>
    </source>
</evidence>
<feature type="region of interest" description="Disordered" evidence="1">
    <location>
        <begin position="191"/>
        <end position="265"/>
    </location>
</feature>
<dbReference type="OrthoDB" id="5371510at2759"/>
<organism evidence="2 3">
    <name type="scientific">Talaromyces atroroseus</name>
    <dbReference type="NCBI Taxonomy" id="1441469"/>
    <lineage>
        <taxon>Eukaryota</taxon>
        <taxon>Fungi</taxon>
        <taxon>Dikarya</taxon>
        <taxon>Ascomycota</taxon>
        <taxon>Pezizomycotina</taxon>
        <taxon>Eurotiomycetes</taxon>
        <taxon>Eurotiomycetidae</taxon>
        <taxon>Eurotiales</taxon>
        <taxon>Trichocomaceae</taxon>
        <taxon>Talaromyces</taxon>
        <taxon>Talaromyces sect. Trachyspermi</taxon>
    </lineage>
</organism>
<gene>
    <name evidence="2" type="ORF">UA08_05200</name>
</gene>
<evidence type="ECO:0000313" key="3">
    <source>
        <dbReference type="Proteomes" id="UP000214365"/>
    </source>
</evidence>
<accession>A0A225AY74</accession>
<proteinExistence type="predicted"/>
<dbReference type="Proteomes" id="UP000214365">
    <property type="component" value="Unassembled WGS sequence"/>
</dbReference>
<dbReference type="STRING" id="1441469.A0A225AY74"/>
<evidence type="ECO:0000256" key="1">
    <source>
        <dbReference type="SAM" id="MobiDB-lite"/>
    </source>
</evidence>
<feature type="compositionally biased region" description="Basic and acidic residues" evidence="1">
    <location>
        <begin position="247"/>
        <end position="265"/>
    </location>
</feature>
<name>A0A225AY74_TALAT</name>
<feature type="compositionally biased region" description="Acidic residues" evidence="1">
    <location>
        <begin position="771"/>
        <end position="783"/>
    </location>
</feature>
<keyword evidence="3" id="KW-1185">Reference proteome</keyword>
<dbReference type="RefSeq" id="XP_020119536.1">
    <property type="nucleotide sequence ID" value="XM_020267496.1"/>
</dbReference>
<feature type="compositionally biased region" description="Basic and acidic residues" evidence="1">
    <location>
        <begin position="194"/>
        <end position="214"/>
    </location>
</feature>